<dbReference type="GO" id="GO:0016788">
    <property type="term" value="F:hydrolase activity, acting on ester bonds"/>
    <property type="evidence" value="ECO:0007669"/>
    <property type="project" value="InterPro"/>
</dbReference>
<accession>A0A7X6AWH3</accession>
<feature type="binding site" evidence="4">
    <location>
        <position position="215"/>
    </location>
    <ligand>
        <name>Zn(2+)</name>
        <dbReference type="ChEBI" id="CHEBI:29105"/>
        <label>2</label>
    </ligand>
</feature>
<dbReference type="GO" id="GO:0008270">
    <property type="term" value="F:zinc ion binding"/>
    <property type="evidence" value="ECO:0007669"/>
    <property type="project" value="InterPro"/>
</dbReference>
<feature type="binding site" evidence="4">
    <location>
        <position position="30"/>
    </location>
    <ligand>
        <name>Zn(2+)</name>
        <dbReference type="ChEBI" id="CHEBI:29105"/>
        <label>1</label>
    </ligand>
</feature>
<reference evidence="6 7" key="1">
    <citation type="submission" date="2020-02" db="EMBL/GenBank/DDBJ databases">
        <title>Streptomyces malaysiensis DSM14702 (JHCC583434, PFL_A843) Genome sequencing and assembly.</title>
        <authorList>
            <person name="Samborskyy M."/>
        </authorList>
    </citation>
    <scope>NUCLEOTIDE SEQUENCE [LARGE SCALE GENOMIC DNA]</scope>
    <source>
        <strain evidence="6 7">DSM 14702</strain>
    </source>
</reference>
<dbReference type="PANTHER" id="PTHR10819:SF3">
    <property type="entry name" value="PHOSPHOTRIESTERASE-RELATED PROTEIN"/>
    <property type="match status" value="1"/>
</dbReference>
<feature type="binding site" description="via carbamate group" evidence="4">
    <location>
        <position position="153"/>
    </location>
    <ligand>
        <name>Zn(2+)</name>
        <dbReference type="ChEBI" id="CHEBI:29105"/>
        <label>1</label>
    </ligand>
</feature>
<evidence type="ECO:0000256" key="4">
    <source>
        <dbReference type="PIRSR" id="PIRSR601559-51"/>
    </source>
</evidence>
<feature type="binding site" evidence="4">
    <location>
        <position position="271"/>
    </location>
    <ligand>
        <name>Zn(2+)</name>
        <dbReference type="ChEBI" id="CHEBI:29105"/>
        <label>1</label>
    </ligand>
</feature>
<dbReference type="RefSeq" id="WP_167500834.1">
    <property type="nucleotide sequence ID" value="NZ_JAALLH010000001.1"/>
</dbReference>
<dbReference type="SUPFAM" id="SSF51556">
    <property type="entry name" value="Metallo-dependent hydrolases"/>
    <property type="match status" value="1"/>
</dbReference>
<dbReference type="CDD" id="cd00530">
    <property type="entry name" value="PTE"/>
    <property type="match status" value="1"/>
</dbReference>
<dbReference type="PANTHER" id="PTHR10819">
    <property type="entry name" value="PHOSPHOTRIESTERASE-RELATED"/>
    <property type="match status" value="1"/>
</dbReference>
<sequence>MTQNTDERVVATAGGSVPVSRLGTTLMHEHIFVTSPEVQQNWPDYPEQWDEETQIEAALKKLADAKANGIDTIVDLTVIGLGRYVPRVKRVAEQTDVNIVVATGAYVLHDLPVYFHYRGPGTPAGGPDRMYEFFVRDIEEGVTGTGVRAAILKCVTDAAGLTPDVERVLRSVARAHRRTGAPITTHTHAGLRRGLDQQQVFANEGVDLSRVIIGHSGDTDDYGYLEELIAAGSYLGMDRFGLDTVPFGKRVEIVAEMCRRGHADKMVLSHDTSCFSDMSDPVRRRELYPDWRWTHIPQDVVPALLERGVTQEQIDQMMVENPRRIFSHDGGY</sequence>
<organism evidence="6 7">
    <name type="scientific">Streptomyces malaysiensis</name>
    <dbReference type="NCBI Taxonomy" id="92644"/>
    <lineage>
        <taxon>Bacteria</taxon>
        <taxon>Bacillati</taxon>
        <taxon>Actinomycetota</taxon>
        <taxon>Actinomycetes</taxon>
        <taxon>Kitasatosporales</taxon>
        <taxon>Streptomycetaceae</taxon>
        <taxon>Streptomyces</taxon>
        <taxon>Streptomyces violaceusniger group</taxon>
    </lineage>
</organism>
<dbReference type="PROSITE" id="PS01322">
    <property type="entry name" value="PHOSPHOTRIESTERASE_1"/>
    <property type="match status" value="1"/>
</dbReference>
<feature type="binding site" description="via carbamate group" evidence="4">
    <location>
        <position position="153"/>
    </location>
    <ligand>
        <name>Zn(2+)</name>
        <dbReference type="ChEBI" id="CHEBI:29105"/>
        <label>2</label>
    </ligand>
</feature>
<feature type="binding site" evidence="4">
    <location>
        <position position="28"/>
    </location>
    <ligand>
        <name>Zn(2+)</name>
        <dbReference type="ChEBI" id="CHEBI:29105"/>
        <label>1</label>
    </ligand>
</feature>
<comment type="caution">
    <text evidence="6">The sequence shown here is derived from an EMBL/GenBank/DDBJ whole genome shotgun (WGS) entry which is preliminary data.</text>
</comment>
<dbReference type="InterPro" id="IPR017947">
    <property type="entry name" value="AryldialkylPase_Zn-BS"/>
</dbReference>
<name>A0A7X6AWH3_STRMQ</name>
<comment type="similarity">
    <text evidence="5">Belongs to the metallo-dependent hydrolases superfamily. Phosphotriesterase family.</text>
</comment>
<evidence type="ECO:0000256" key="2">
    <source>
        <dbReference type="ARBA" id="ARBA00022801"/>
    </source>
</evidence>
<dbReference type="InterPro" id="IPR032466">
    <property type="entry name" value="Metal_Hydrolase"/>
</dbReference>
<protein>
    <submittedName>
        <fullName evidence="6">Phosphotriesterase</fullName>
    </submittedName>
</protein>
<dbReference type="InterPro" id="IPR001559">
    <property type="entry name" value="Phosphotriesterase"/>
</dbReference>
<gene>
    <name evidence="6" type="ORF">SMALB_2194</name>
</gene>
<comment type="cofactor">
    <cofactor evidence="4">
        <name>a divalent metal cation</name>
        <dbReference type="ChEBI" id="CHEBI:60240"/>
    </cofactor>
    <text evidence="4">Binds 2 divalent metal cations per subunit.</text>
</comment>
<dbReference type="Gene3D" id="3.20.20.140">
    <property type="entry name" value="Metal-dependent hydrolases"/>
    <property type="match status" value="1"/>
</dbReference>
<evidence type="ECO:0000313" key="6">
    <source>
        <dbReference type="EMBL" id="NIY64236.1"/>
    </source>
</evidence>
<dbReference type="Pfam" id="PF02126">
    <property type="entry name" value="PTE"/>
    <property type="match status" value="1"/>
</dbReference>
<keyword evidence="2" id="KW-0378">Hydrolase</keyword>
<evidence type="ECO:0000256" key="5">
    <source>
        <dbReference type="PROSITE-ProRule" id="PRU00679"/>
    </source>
</evidence>
<dbReference type="EMBL" id="JAALLH010000001">
    <property type="protein sequence ID" value="NIY64236.1"/>
    <property type="molecule type" value="Genomic_DNA"/>
</dbReference>
<dbReference type="PROSITE" id="PS51347">
    <property type="entry name" value="PHOSPHOTRIESTERASE_2"/>
    <property type="match status" value="1"/>
</dbReference>
<feature type="binding site" evidence="4">
    <location>
        <position position="186"/>
    </location>
    <ligand>
        <name>Zn(2+)</name>
        <dbReference type="ChEBI" id="CHEBI:29105"/>
        <label>2</label>
    </ligand>
</feature>
<feature type="modified residue" description="N6-carboxylysine" evidence="3 5">
    <location>
        <position position="153"/>
    </location>
</feature>
<dbReference type="AlphaFoldDB" id="A0A7X6AWH3"/>
<evidence type="ECO:0000256" key="1">
    <source>
        <dbReference type="ARBA" id="ARBA00022723"/>
    </source>
</evidence>
<proteinExistence type="inferred from homology"/>
<dbReference type="Proteomes" id="UP000536624">
    <property type="component" value="Unassembled WGS sequence"/>
</dbReference>
<evidence type="ECO:0000313" key="7">
    <source>
        <dbReference type="Proteomes" id="UP000536624"/>
    </source>
</evidence>
<keyword evidence="1 4" id="KW-0479">Metal-binding</keyword>
<evidence type="ECO:0000256" key="3">
    <source>
        <dbReference type="PIRSR" id="PIRSR601559-50"/>
    </source>
</evidence>